<evidence type="ECO:0000313" key="3">
    <source>
        <dbReference type="Proteomes" id="UP000287519"/>
    </source>
</evidence>
<dbReference type="AlphaFoldDB" id="A0A402C5E7"/>
<proteinExistence type="predicted"/>
<sequence>MPSGGCRIEPRRAAGGFVLGATRAQDGIGTETAGARAPDPVDGKPLGSVWAVLMSVALLRAVDPDRDPVDDSIPGSSAAGLHNITSRPTLTSSIT</sequence>
<feature type="region of interest" description="Disordered" evidence="1">
    <location>
        <begin position="64"/>
        <end position="95"/>
    </location>
</feature>
<reference evidence="2 3" key="1">
    <citation type="submission" date="2018-11" db="EMBL/GenBank/DDBJ databases">
        <title>Microbial catabolism of amino acid.</title>
        <authorList>
            <person name="Hibi M."/>
            <person name="Ogawa J."/>
        </authorList>
    </citation>
    <scope>NUCLEOTIDE SEQUENCE [LARGE SCALE GENOMIC DNA]</scope>
    <source>
        <strain evidence="2 3">C31-06</strain>
    </source>
</reference>
<dbReference type="EMBL" id="BHYM01000022">
    <property type="protein sequence ID" value="GCE38819.1"/>
    <property type="molecule type" value="Genomic_DNA"/>
</dbReference>
<accession>A0A402C5E7</accession>
<feature type="compositionally biased region" description="Polar residues" evidence="1">
    <location>
        <begin position="83"/>
        <end position="95"/>
    </location>
</feature>
<dbReference type="Proteomes" id="UP000287519">
    <property type="component" value="Unassembled WGS sequence"/>
</dbReference>
<evidence type="ECO:0000313" key="2">
    <source>
        <dbReference type="EMBL" id="GCE38819.1"/>
    </source>
</evidence>
<organism evidence="2 3">
    <name type="scientific">Rhodococcus wratislaviensis</name>
    <name type="common">Tsukamurella wratislaviensis</name>
    <dbReference type="NCBI Taxonomy" id="44752"/>
    <lineage>
        <taxon>Bacteria</taxon>
        <taxon>Bacillati</taxon>
        <taxon>Actinomycetota</taxon>
        <taxon>Actinomycetes</taxon>
        <taxon>Mycobacteriales</taxon>
        <taxon>Nocardiaceae</taxon>
        <taxon>Rhodococcus</taxon>
    </lineage>
</organism>
<gene>
    <name evidence="2" type="ORF">Rhow_002343</name>
</gene>
<name>A0A402C5E7_RHOWR</name>
<comment type="caution">
    <text evidence="2">The sequence shown here is derived from an EMBL/GenBank/DDBJ whole genome shotgun (WGS) entry which is preliminary data.</text>
</comment>
<protein>
    <submittedName>
        <fullName evidence="2">Uncharacterized protein</fullName>
    </submittedName>
</protein>
<evidence type="ECO:0000256" key="1">
    <source>
        <dbReference type="SAM" id="MobiDB-lite"/>
    </source>
</evidence>
<keyword evidence="3" id="KW-1185">Reference proteome</keyword>